<dbReference type="Gene3D" id="1.20.1260.10">
    <property type="match status" value="1"/>
</dbReference>
<evidence type="ECO:0000313" key="2">
    <source>
        <dbReference type="Proteomes" id="UP000219573"/>
    </source>
</evidence>
<dbReference type="Proteomes" id="UP000219573">
    <property type="component" value="Unassembled WGS sequence"/>
</dbReference>
<proteinExistence type="predicted"/>
<dbReference type="InterPro" id="IPR021617">
    <property type="entry name" value="DUF3231"/>
</dbReference>
<dbReference type="Pfam" id="PF11553">
    <property type="entry name" value="DUF3231"/>
    <property type="match status" value="1"/>
</dbReference>
<protein>
    <recommendedName>
        <fullName evidence="3">DUF3231 family protein</fullName>
    </recommendedName>
</protein>
<organism evidence="1 2">
    <name type="scientific">Orenia metallireducens</name>
    <dbReference type="NCBI Taxonomy" id="1413210"/>
    <lineage>
        <taxon>Bacteria</taxon>
        <taxon>Bacillati</taxon>
        <taxon>Bacillota</taxon>
        <taxon>Clostridia</taxon>
        <taxon>Halanaerobiales</taxon>
        <taxon>Halobacteroidaceae</taxon>
        <taxon>Orenia</taxon>
    </lineage>
</organism>
<sequence length="181" mass="20026">MTTIKDALTGILGNVTDDEPKSPMHIGEVMNLWLYHGTLTEANRYVEIALNTTTDDELIVALKHSFEDCSKQVAKIEDLFKKEGISLPPTPTPKPRSNPDDVPSGVKLTDDEIANGLSLKVVSAITLCASGISQAIRSDIGTMWLNFLLARVKFGAMLNSLMRKRGWIKVPPYYYSSKRSE</sequence>
<reference evidence="2" key="1">
    <citation type="submission" date="2017-09" db="EMBL/GenBank/DDBJ databases">
        <authorList>
            <person name="Varghese N."/>
            <person name="Submissions S."/>
        </authorList>
    </citation>
    <scope>NUCLEOTIDE SEQUENCE [LARGE SCALE GENOMIC DNA]</scope>
    <source>
        <strain evidence="2">MSL47</strain>
    </source>
</reference>
<evidence type="ECO:0008006" key="3">
    <source>
        <dbReference type="Google" id="ProtNLM"/>
    </source>
</evidence>
<dbReference type="InterPro" id="IPR012347">
    <property type="entry name" value="Ferritin-like"/>
</dbReference>
<accession>A0A285I6M8</accession>
<dbReference type="RefSeq" id="WP_216358848.1">
    <property type="nucleotide sequence ID" value="NZ_OBDZ01000032.1"/>
</dbReference>
<gene>
    <name evidence="1" type="ORF">SAMN06265827_13224</name>
</gene>
<keyword evidence="2" id="KW-1185">Reference proteome</keyword>
<dbReference type="EMBL" id="OBDZ01000032">
    <property type="protein sequence ID" value="SNY43630.1"/>
    <property type="molecule type" value="Genomic_DNA"/>
</dbReference>
<name>A0A285I6M8_9FIRM</name>
<evidence type="ECO:0000313" key="1">
    <source>
        <dbReference type="EMBL" id="SNY43630.1"/>
    </source>
</evidence>
<dbReference type="AlphaFoldDB" id="A0A285I6M8"/>